<keyword evidence="1" id="KW-0808">Transferase</keyword>
<dbReference type="Gene3D" id="3.30.559.10">
    <property type="entry name" value="Chloramphenicol acetyltransferase-like domain"/>
    <property type="match status" value="1"/>
</dbReference>
<gene>
    <name evidence="3" type="ORF">M6B38_143360</name>
</gene>
<keyword evidence="4" id="KW-1185">Reference proteome</keyword>
<keyword evidence="2" id="KW-0012">Acyltransferase</keyword>
<evidence type="ECO:0000313" key="4">
    <source>
        <dbReference type="Proteomes" id="UP001140949"/>
    </source>
</evidence>
<organism evidence="3 4">
    <name type="scientific">Iris pallida</name>
    <name type="common">Sweet iris</name>
    <dbReference type="NCBI Taxonomy" id="29817"/>
    <lineage>
        <taxon>Eukaryota</taxon>
        <taxon>Viridiplantae</taxon>
        <taxon>Streptophyta</taxon>
        <taxon>Embryophyta</taxon>
        <taxon>Tracheophyta</taxon>
        <taxon>Spermatophyta</taxon>
        <taxon>Magnoliopsida</taxon>
        <taxon>Liliopsida</taxon>
        <taxon>Asparagales</taxon>
        <taxon>Iridaceae</taxon>
        <taxon>Iridoideae</taxon>
        <taxon>Irideae</taxon>
        <taxon>Iris</taxon>
    </lineage>
</organism>
<dbReference type="InterPro" id="IPR051504">
    <property type="entry name" value="Plant_metabolite_acyltrans"/>
</dbReference>
<name>A0AAX6FDA8_IRIPA</name>
<dbReference type="AlphaFoldDB" id="A0AAX6FDA8"/>
<dbReference type="GO" id="GO:0016747">
    <property type="term" value="F:acyltransferase activity, transferring groups other than amino-acyl groups"/>
    <property type="evidence" value="ECO:0007669"/>
    <property type="project" value="UniProtKB-ARBA"/>
</dbReference>
<dbReference type="Pfam" id="PF02458">
    <property type="entry name" value="Transferase"/>
    <property type="match status" value="1"/>
</dbReference>
<proteinExistence type="predicted"/>
<comment type="caution">
    <text evidence="3">The sequence shown here is derived from an EMBL/GenBank/DDBJ whole genome shotgun (WGS) entry which is preliminary data.</text>
</comment>
<dbReference type="EMBL" id="JANAVB010030044">
    <property type="protein sequence ID" value="KAJ6813925.1"/>
    <property type="molecule type" value="Genomic_DNA"/>
</dbReference>
<protein>
    <submittedName>
        <fullName evidence="3">Coumaroyl-CoA:anthocyanidin 3-O-glucoside-6''-O-coumaroyltransferase 2</fullName>
    </submittedName>
</protein>
<reference evidence="3" key="2">
    <citation type="submission" date="2023-04" db="EMBL/GenBank/DDBJ databases">
        <authorList>
            <person name="Bruccoleri R.E."/>
            <person name="Oakeley E.J."/>
            <person name="Faust A.-M."/>
            <person name="Dessus-Babus S."/>
            <person name="Altorfer M."/>
            <person name="Burckhardt D."/>
            <person name="Oertli M."/>
            <person name="Naumann U."/>
            <person name="Petersen F."/>
            <person name="Wong J."/>
        </authorList>
    </citation>
    <scope>NUCLEOTIDE SEQUENCE</scope>
    <source>
        <strain evidence="3">GSM-AAB239-AS_SAM_17_03QT</strain>
        <tissue evidence="3">Leaf</tissue>
    </source>
</reference>
<reference evidence="3" key="1">
    <citation type="journal article" date="2023" name="GigaByte">
        <title>Genome assembly of the bearded iris, Iris pallida Lam.</title>
        <authorList>
            <person name="Bruccoleri R.E."/>
            <person name="Oakeley E.J."/>
            <person name="Faust A.M.E."/>
            <person name="Altorfer M."/>
            <person name="Dessus-Babus S."/>
            <person name="Burckhardt D."/>
            <person name="Oertli M."/>
            <person name="Naumann U."/>
            <person name="Petersen F."/>
            <person name="Wong J."/>
        </authorList>
    </citation>
    <scope>NUCLEOTIDE SEQUENCE</scope>
    <source>
        <strain evidence="3">GSM-AAB239-AS_SAM_17_03QT</strain>
    </source>
</reference>
<dbReference type="InterPro" id="IPR023213">
    <property type="entry name" value="CAT-like_dom_sf"/>
</dbReference>
<dbReference type="PANTHER" id="PTHR31625">
    <property type="match status" value="1"/>
</dbReference>
<sequence>MNSFIADNNPVLVPAAVESAPSNLVHATFTLAPDRIEGLKALVRSKAISFNCSTFVVSCAYLWTCIVKARGYPADKTAHFTFAVDWRKRLQPPTPDTYFGNCLGGGFAEAKVGNLVREDGVIAAAEAIGRAIEGLKEGVSKCLSGTFRRYLSLLAAECPPISVAGSPKFKSLRRGFRMGKTY</sequence>
<accession>A0AAX6FDA8</accession>
<dbReference type="Proteomes" id="UP001140949">
    <property type="component" value="Unassembled WGS sequence"/>
</dbReference>
<evidence type="ECO:0000313" key="3">
    <source>
        <dbReference type="EMBL" id="KAJ6813925.1"/>
    </source>
</evidence>
<dbReference type="SUPFAM" id="SSF52777">
    <property type="entry name" value="CoA-dependent acyltransferases"/>
    <property type="match status" value="1"/>
</dbReference>
<evidence type="ECO:0000256" key="2">
    <source>
        <dbReference type="ARBA" id="ARBA00023315"/>
    </source>
</evidence>
<evidence type="ECO:0000256" key="1">
    <source>
        <dbReference type="ARBA" id="ARBA00022679"/>
    </source>
</evidence>